<protein>
    <recommendedName>
        <fullName evidence="7">Divalent metal cation transporter MntH</fullName>
    </recommendedName>
</protein>
<feature type="transmembrane region" description="Helical" evidence="7">
    <location>
        <begin position="181"/>
        <end position="203"/>
    </location>
</feature>
<feature type="transmembrane region" description="Helical" evidence="7">
    <location>
        <begin position="386"/>
        <end position="411"/>
    </location>
</feature>
<dbReference type="STRING" id="1855383.SAMN05216548_11352"/>
<proteinExistence type="inferred from homology"/>
<feature type="transmembrane region" description="Helical" evidence="7">
    <location>
        <begin position="264"/>
        <end position="293"/>
    </location>
</feature>
<evidence type="ECO:0000256" key="1">
    <source>
        <dbReference type="ARBA" id="ARBA00004141"/>
    </source>
</evidence>
<evidence type="ECO:0000256" key="4">
    <source>
        <dbReference type="ARBA" id="ARBA00022847"/>
    </source>
</evidence>
<feature type="transmembrane region" description="Helical" evidence="7">
    <location>
        <begin position="319"/>
        <end position="342"/>
    </location>
</feature>
<dbReference type="AlphaFoldDB" id="A0A1H9MBV6"/>
<evidence type="ECO:0000256" key="6">
    <source>
        <dbReference type="ARBA" id="ARBA00023136"/>
    </source>
</evidence>
<gene>
    <name evidence="7" type="primary">mntH</name>
    <name evidence="9" type="ORF">SAMN05216548_11352</name>
</gene>
<organism evidence="9 10">
    <name type="scientific">Faunimonas pinastri</name>
    <dbReference type="NCBI Taxonomy" id="1855383"/>
    <lineage>
        <taxon>Bacteria</taxon>
        <taxon>Pseudomonadati</taxon>
        <taxon>Pseudomonadota</taxon>
        <taxon>Alphaproteobacteria</taxon>
        <taxon>Hyphomicrobiales</taxon>
        <taxon>Afifellaceae</taxon>
        <taxon>Faunimonas</taxon>
    </lineage>
</organism>
<dbReference type="NCBIfam" id="NF037982">
    <property type="entry name" value="Nramp_1"/>
    <property type="match status" value="1"/>
</dbReference>
<dbReference type="GO" id="GO:0005384">
    <property type="term" value="F:manganese ion transmembrane transporter activity"/>
    <property type="evidence" value="ECO:0007669"/>
    <property type="project" value="TreeGrafter"/>
</dbReference>
<feature type="transmembrane region" description="Helical" evidence="7">
    <location>
        <begin position="223"/>
        <end position="243"/>
    </location>
</feature>
<name>A0A1H9MBV6_9HYPH</name>
<feature type="transmembrane region" description="Helical" evidence="7">
    <location>
        <begin position="74"/>
        <end position="97"/>
    </location>
</feature>
<feature type="transmembrane region" description="Helical" evidence="7">
    <location>
        <begin position="423"/>
        <end position="445"/>
    </location>
</feature>
<keyword evidence="3 7" id="KW-0812">Transmembrane</keyword>
<comment type="function">
    <text evidence="7">H(+)-stimulated, divalent metal cation uptake system.</text>
</comment>
<feature type="transmembrane region" description="Helical" evidence="7">
    <location>
        <begin position="143"/>
        <end position="169"/>
    </location>
</feature>
<dbReference type="GO" id="GO:0015293">
    <property type="term" value="F:symporter activity"/>
    <property type="evidence" value="ECO:0007669"/>
    <property type="project" value="UniProtKB-UniRule"/>
</dbReference>
<feature type="region of interest" description="Disordered" evidence="8">
    <location>
        <begin position="1"/>
        <end position="31"/>
    </location>
</feature>
<dbReference type="PANTHER" id="PTHR11706">
    <property type="entry name" value="SOLUTE CARRIER PROTEIN FAMILY 11 MEMBER"/>
    <property type="match status" value="1"/>
</dbReference>
<comment type="similarity">
    <text evidence="7">Belongs to the NRAMP family.</text>
</comment>
<evidence type="ECO:0000313" key="10">
    <source>
        <dbReference type="Proteomes" id="UP000199647"/>
    </source>
</evidence>
<dbReference type="HAMAP" id="MF_00221">
    <property type="entry name" value="NRAMP"/>
    <property type="match status" value="1"/>
</dbReference>
<dbReference type="PANTHER" id="PTHR11706:SF33">
    <property type="entry name" value="NATURAL RESISTANCE-ASSOCIATED MACROPHAGE PROTEIN 2"/>
    <property type="match status" value="1"/>
</dbReference>
<keyword evidence="5 7" id="KW-1133">Transmembrane helix</keyword>
<accession>A0A1H9MBV6</accession>
<reference evidence="9 10" key="1">
    <citation type="submission" date="2016-10" db="EMBL/GenBank/DDBJ databases">
        <authorList>
            <person name="de Groot N.N."/>
        </authorList>
    </citation>
    <scope>NUCLEOTIDE SEQUENCE [LARGE SCALE GENOMIC DNA]</scope>
    <source>
        <strain evidence="9 10">A52C2</strain>
    </source>
</reference>
<keyword evidence="4 7" id="KW-0769">Symport</keyword>
<feature type="transmembrane region" description="Helical" evidence="7">
    <location>
        <begin position="362"/>
        <end position="380"/>
    </location>
</feature>
<keyword evidence="7" id="KW-0406">Ion transport</keyword>
<dbReference type="GO" id="GO:0015086">
    <property type="term" value="F:cadmium ion transmembrane transporter activity"/>
    <property type="evidence" value="ECO:0007669"/>
    <property type="project" value="TreeGrafter"/>
</dbReference>
<dbReference type="EMBL" id="FOFG01000013">
    <property type="protein sequence ID" value="SER21174.1"/>
    <property type="molecule type" value="Genomic_DNA"/>
</dbReference>
<dbReference type="GO" id="GO:0034755">
    <property type="term" value="P:iron ion transmembrane transport"/>
    <property type="evidence" value="ECO:0007669"/>
    <property type="project" value="TreeGrafter"/>
</dbReference>
<dbReference type="PRINTS" id="PR00447">
    <property type="entry name" value="NATRESASSCMP"/>
</dbReference>
<keyword evidence="10" id="KW-1185">Reference proteome</keyword>
<evidence type="ECO:0000256" key="7">
    <source>
        <dbReference type="HAMAP-Rule" id="MF_00221"/>
    </source>
</evidence>
<keyword evidence="6 7" id="KW-0472">Membrane</keyword>
<feature type="transmembrane region" description="Helical" evidence="7">
    <location>
        <begin position="40"/>
        <end position="59"/>
    </location>
</feature>
<dbReference type="GO" id="GO:0046872">
    <property type="term" value="F:metal ion binding"/>
    <property type="evidence" value="ECO:0007669"/>
    <property type="project" value="UniProtKB-UniRule"/>
</dbReference>
<comment type="subcellular location">
    <subcellularLocation>
        <location evidence="7">Cell membrane</location>
        <topology evidence="7">Multi-pass membrane protein</topology>
    </subcellularLocation>
    <subcellularLocation>
        <location evidence="1">Membrane</location>
        <topology evidence="1">Multi-pass membrane protein</topology>
    </subcellularLocation>
</comment>
<dbReference type="NCBIfam" id="NF001923">
    <property type="entry name" value="PRK00701.1"/>
    <property type="match status" value="1"/>
</dbReference>
<keyword evidence="2 7" id="KW-0813">Transport</keyword>
<dbReference type="InterPro" id="IPR001046">
    <property type="entry name" value="NRAMP_fam"/>
</dbReference>
<dbReference type="Pfam" id="PF01566">
    <property type="entry name" value="Nramp"/>
    <property type="match status" value="1"/>
</dbReference>
<evidence type="ECO:0000256" key="2">
    <source>
        <dbReference type="ARBA" id="ARBA00022448"/>
    </source>
</evidence>
<sequence>MRHFPEETAADGQPAWREEEGAPTLDEAHSSIPTKRTGGFFRRLISFLGPGYLVAVGYMDPGNWATSLSGGSHYGYALLFVIMLSSVMAMILQALCTRLGIATGRDLAQACRDAYPRPVAIGLWILAELAICATDLAEVIGTAIGLQLLFGIPLSLGVVITMLDVLLVLYMQSRSFRATEILVVALLMVIAICFVAQIVLARPDWAAVFGGLVPHSEAVRDPAMLYLAMGIIGATVMPHNLYLHTGIVQTRAVGRSPEERREAVRFTTIDSTVALSFAFLVNAAILVLAGAAFNRPGQTPVDDLGQAYALLAPLLGSTLAPSLFAVALLCCGLNSAITATMAGQIVMEGFVHMRLQPWLRRLITRGLAVIPAVIVTILYGEHGTSQLLILSQVVLSLQLPFAVIPLVMFTADRRKMGELRAPVWMTTLASVIAVIIVGLNLKLVIDLARGIG</sequence>
<keyword evidence="7" id="KW-1003">Cell membrane</keyword>
<evidence type="ECO:0000256" key="3">
    <source>
        <dbReference type="ARBA" id="ARBA00022692"/>
    </source>
</evidence>
<dbReference type="RefSeq" id="WP_092498233.1">
    <property type="nucleotide sequence ID" value="NZ_FOFG01000013.1"/>
</dbReference>
<evidence type="ECO:0000256" key="5">
    <source>
        <dbReference type="ARBA" id="ARBA00022989"/>
    </source>
</evidence>
<dbReference type="NCBIfam" id="TIGR01197">
    <property type="entry name" value="nramp"/>
    <property type="match status" value="1"/>
</dbReference>
<dbReference type="Proteomes" id="UP000199647">
    <property type="component" value="Unassembled WGS sequence"/>
</dbReference>
<dbReference type="GO" id="GO:0005886">
    <property type="term" value="C:plasma membrane"/>
    <property type="evidence" value="ECO:0007669"/>
    <property type="project" value="UniProtKB-SubCell"/>
</dbReference>
<dbReference type="OrthoDB" id="9787548at2"/>
<feature type="transmembrane region" description="Helical" evidence="7">
    <location>
        <begin position="118"/>
        <end position="137"/>
    </location>
</feature>
<evidence type="ECO:0000256" key="8">
    <source>
        <dbReference type="SAM" id="MobiDB-lite"/>
    </source>
</evidence>
<evidence type="ECO:0000313" key="9">
    <source>
        <dbReference type="EMBL" id="SER21174.1"/>
    </source>
</evidence>